<dbReference type="RefSeq" id="WP_119765285.1">
    <property type="nucleotide sequence ID" value="NZ_QYUM01000004.1"/>
</dbReference>
<dbReference type="Gene3D" id="3.40.50.2300">
    <property type="match status" value="1"/>
</dbReference>
<dbReference type="InterPro" id="IPR005467">
    <property type="entry name" value="His_kinase_dom"/>
</dbReference>
<dbReference type="PRINTS" id="PR00344">
    <property type="entry name" value="BCTRLSENSOR"/>
</dbReference>
<dbReference type="Pfam" id="PF05227">
    <property type="entry name" value="CHASE3"/>
    <property type="match status" value="1"/>
</dbReference>
<keyword evidence="10" id="KW-0812">Transmembrane</keyword>
<dbReference type="InterPro" id="IPR011006">
    <property type="entry name" value="CheY-like_superfamily"/>
</dbReference>
<dbReference type="SMART" id="SM00448">
    <property type="entry name" value="REC"/>
    <property type="match status" value="1"/>
</dbReference>
<dbReference type="OrthoDB" id="9796100at2"/>
<dbReference type="PANTHER" id="PTHR43065">
    <property type="entry name" value="SENSOR HISTIDINE KINASE"/>
    <property type="match status" value="1"/>
</dbReference>
<evidence type="ECO:0000256" key="6">
    <source>
        <dbReference type="ARBA" id="ARBA00022777"/>
    </source>
</evidence>
<evidence type="ECO:0000313" key="13">
    <source>
        <dbReference type="EMBL" id="RJF85994.1"/>
    </source>
</evidence>
<accession>A0A418W7K9</accession>
<dbReference type="EC" id="2.7.13.3" evidence="2"/>
<dbReference type="Proteomes" id="UP000286100">
    <property type="component" value="Unassembled WGS sequence"/>
</dbReference>
<dbReference type="CDD" id="cd00082">
    <property type="entry name" value="HisKA"/>
    <property type="match status" value="1"/>
</dbReference>
<evidence type="ECO:0000256" key="7">
    <source>
        <dbReference type="ARBA" id="ARBA00022840"/>
    </source>
</evidence>
<dbReference type="GO" id="GO:0000155">
    <property type="term" value="F:phosphorelay sensor kinase activity"/>
    <property type="evidence" value="ECO:0007669"/>
    <property type="project" value="InterPro"/>
</dbReference>
<proteinExistence type="predicted"/>
<dbReference type="PROSITE" id="PS50109">
    <property type="entry name" value="HIS_KIN"/>
    <property type="match status" value="1"/>
</dbReference>
<reference evidence="13 14" key="1">
    <citation type="submission" date="2018-09" db="EMBL/GenBank/DDBJ databases">
        <authorList>
            <person name="Zhu H."/>
        </authorList>
    </citation>
    <scope>NUCLEOTIDE SEQUENCE [LARGE SCALE GENOMIC DNA]</scope>
    <source>
        <strain evidence="13 14">K2R01-6</strain>
    </source>
</reference>
<dbReference type="SUPFAM" id="SSF52172">
    <property type="entry name" value="CheY-like"/>
    <property type="match status" value="1"/>
</dbReference>
<dbReference type="InterPro" id="IPR001789">
    <property type="entry name" value="Sig_transdc_resp-reg_receiver"/>
</dbReference>
<dbReference type="Pfam" id="PF02518">
    <property type="entry name" value="HATPase_c"/>
    <property type="match status" value="1"/>
</dbReference>
<dbReference type="PANTHER" id="PTHR43065:SF46">
    <property type="entry name" value="C4-DICARBOXYLATE TRANSPORT SENSOR PROTEIN DCTB"/>
    <property type="match status" value="1"/>
</dbReference>
<organism evidence="13 14">
    <name type="scientific">Sphingomonas cavernae</name>
    <dbReference type="NCBI Taxonomy" id="2320861"/>
    <lineage>
        <taxon>Bacteria</taxon>
        <taxon>Pseudomonadati</taxon>
        <taxon>Pseudomonadota</taxon>
        <taxon>Alphaproteobacteria</taxon>
        <taxon>Sphingomonadales</taxon>
        <taxon>Sphingomonadaceae</taxon>
        <taxon>Sphingomonas</taxon>
    </lineage>
</organism>
<evidence type="ECO:0000259" key="12">
    <source>
        <dbReference type="PROSITE" id="PS50110"/>
    </source>
</evidence>
<dbReference type="InterPro" id="IPR036890">
    <property type="entry name" value="HATPase_C_sf"/>
</dbReference>
<evidence type="ECO:0000256" key="2">
    <source>
        <dbReference type="ARBA" id="ARBA00012438"/>
    </source>
</evidence>
<evidence type="ECO:0000256" key="10">
    <source>
        <dbReference type="SAM" id="Phobius"/>
    </source>
</evidence>
<feature type="domain" description="Histidine kinase" evidence="11">
    <location>
        <begin position="292"/>
        <end position="513"/>
    </location>
</feature>
<evidence type="ECO:0000259" key="11">
    <source>
        <dbReference type="PROSITE" id="PS50109"/>
    </source>
</evidence>
<evidence type="ECO:0000256" key="3">
    <source>
        <dbReference type="ARBA" id="ARBA00022553"/>
    </source>
</evidence>
<dbReference type="InterPro" id="IPR036097">
    <property type="entry name" value="HisK_dim/P_sf"/>
</dbReference>
<evidence type="ECO:0000313" key="14">
    <source>
        <dbReference type="Proteomes" id="UP000286100"/>
    </source>
</evidence>
<keyword evidence="5" id="KW-0547">Nucleotide-binding</keyword>
<feature type="domain" description="Response regulatory" evidence="12">
    <location>
        <begin position="543"/>
        <end position="655"/>
    </location>
</feature>
<keyword evidence="8" id="KW-0902">Two-component regulatory system</keyword>
<feature type="modified residue" description="4-aspartylphosphate" evidence="9">
    <location>
        <position position="593"/>
    </location>
</feature>
<protein>
    <recommendedName>
        <fullName evidence="2">histidine kinase</fullName>
        <ecNumber evidence="2">2.7.13.3</ecNumber>
    </recommendedName>
</protein>
<keyword evidence="14" id="KW-1185">Reference proteome</keyword>
<comment type="catalytic activity">
    <reaction evidence="1">
        <text>ATP + protein L-histidine = ADP + protein N-phospho-L-histidine.</text>
        <dbReference type="EC" id="2.7.13.3"/>
    </reaction>
</comment>
<dbReference type="PROSITE" id="PS50110">
    <property type="entry name" value="RESPONSE_REGULATORY"/>
    <property type="match status" value="1"/>
</dbReference>
<dbReference type="AlphaFoldDB" id="A0A418W7K9"/>
<evidence type="ECO:0000256" key="4">
    <source>
        <dbReference type="ARBA" id="ARBA00022679"/>
    </source>
</evidence>
<dbReference type="Gene3D" id="3.30.565.10">
    <property type="entry name" value="Histidine kinase-like ATPase, C-terminal domain"/>
    <property type="match status" value="1"/>
</dbReference>
<dbReference type="SMART" id="SM00387">
    <property type="entry name" value="HATPase_c"/>
    <property type="match status" value="1"/>
</dbReference>
<dbReference type="SMART" id="SM00388">
    <property type="entry name" value="HisKA"/>
    <property type="match status" value="1"/>
</dbReference>
<dbReference type="InterPro" id="IPR004358">
    <property type="entry name" value="Sig_transdc_His_kin-like_C"/>
</dbReference>
<dbReference type="GO" id="GO:0005524">
    <property type="term" value="F:ATP binding"/>
    <property type="evidence" value="ECO:0007669"/>
    <property type="project" value="UniProtKB-KW"/>
</dbReference>
<comment type="caution">
    <text evidence="13">The sequence shown here is derived from an EMBL/GenBank/DDBJ whole genome shotgun (WGS) entry which is preliminary data.</text>
</comment>
<evidence type="ECO:0000256" key="9">
    <source>
        <dbReference type="PROSITE-ProRule" id="PRU00169"/>
    </source>
</evidence>
<name>A0A418W7K9_9SPHN</name>
<dbReference type="InterPro" id="IPR007891">
    <property type="entry name" value="CHASE3"/>
</dbReference>
<gene>
    <name evidence="13" type="ORF">D3876_19360</name>
</gene>
<sequence>MAVEETDFGGEESAQPGWQRWLGWIGAGIVVSILIALIAMLALSSRQRDTALIWQQRSFEVMIAVRAIEGQMAQSEATLGRAVIASDKDVARQFYDNWRRTGSMITRLQRITRTNPQQAALLRDLQALYRTRSEELEEAALRLNYDQKQNALSVYFNAGKSETPDRIRAIFREIVANEQTLLAARTGEAKGFMAQSNKLAATLSVLGLLLVVGAIGLGWTAVDAITQRRRARRTADIETLRAEMLEGAVAERTTELRLANQRLLAEASERAHAEAQLRQIQKMEAVGQLTGGIAHDFNNMLAVVVGGLELAKRKLHDHAADAERHLDNAMEGANRAAALTRRLLAFARAEPLLPQAVNPDTLVRGMNDLMDRTLGERIRLEVESVAHPWSIWVDRHQLENAILNLAVNARDAMEGEGKLIIRTSNVALAADEVGESLPGDYVRVDVTDTGCGMSREVLDRVFEPFFTTKPVGKGTGLGLSQIFGFVRQSGGEISIASAEGLGTTVSLYLPRHHSGEDADQDSAAPRPEVVEEALPQPSLASRIALVVEDDARVLAATSGALEELGVTTICAASAEEAIAILERDSAIDIIVSDVIMPGMTGPEFVARVAPLYPDVAILFVTGYADVDDAGAFGGHSVLRKPFTISTLENAIEAALAAAPNARRRATTVAAAE</sequence>
<feature type="transmembrane region" description="Helical" evidence="10">
    <location>
        <begin position="199"/>
        <end position="222"/>
    </location>
</feature>
<keyword evidence="7" id="KW-0067">ATP-binding</keyword>
<dbReference type="Pfam" id="PF00072">
    <property type="entry name" value="Response_reg"/>
    <property type="match status" value="1"/>
</dbReference>
<dbReference type="EMBL" id="QYUM01000004">
    <property type="protein sequence ID" value="RJF85994.1"/>
    <property type="molecule type" value="Genomic_DNA"/>
</dbReference>
<dbReference type="SUPFAM" id="SSF47384">
    <property type="entry name" value="Homodimeric domain of signal transducing histidine kinase"/>
    <property type="match status" value="1"/>
</dbReference>
<keyword evidence="10" id="KW-0472">Membrane</keyword>
<keyword evidence="3 9" id="KW-0597">Phosphoprotein</keyword>
<dbReference type="Gene3D" id="1.10.287.130">
    <property type="match status" value="1"/>
</dbReference>
<keyword evidence="6" id="KW-0418">Kinase</keyword>
<evidence type="ECO:0000256" key="8">
    <source>
        <dbReference type="ARBA" id="ARBA00023012"/>
    </source>
</evidence>
<dbReference type="Pfam" id="PF00512">
    <property type="entry name" value="HisKA"/>
    <property type="match status" value="1"/>
</dbReference>
<dbReference type="InterPro" id="IPR003661">
    <property type="entry name" value="HisK_dim/P_dom"/>
</dbReference>
<evidence type="ECO:0000256" key="1">
    <source>
        <dbReference type="ARBA" id="ARBA00000085"/>
    </source>
</evidence>
<evidence type="ECO:0000256" key="5">
    <source>
        <dbReference type="ARBA" id="ARBA00022741"/>
    </source>
</evidence>
<feature type="transmembrane region" description="Helical" evidence="10">
    <location>
        <begin position="21"/>
        <end position="43"/>
    </location>
</feature>
<keyword evidence="10" id="KW-1133">Transmembrane helix</keyword>
<keyword evidence="4" id="KW-0808">Transferase</keyword>
<dbReference type="InterPro" id="IPR003594">
    <property type="entry name" value="HATPase_dom"/>
</dbReference>
<dbReference type="SUPFAM" id="SSF55874">
    <property type="entry name" value="ATPase domain of HSP90 chaperone/DNA topoisomerase II/histidine kinase"/>
    <property type="match status" value="1"/>
</dbReference>